<name>A0A0F9PK18_9ZZZZ</name>
<accession>A0A0F9PK18</accession>
<feature type="transmembrane region" description="Helical" evidence="1">
    <location>
        <begin position="7"/>
        <end position="26"/>
    </location>
</feature>
<sequence>MKSEITLPDYLLAIPIAIYFWCAKYLDRSDRCKDSPDGTCFTICKDFKKQCRYCGKIEFPQKDAGGIYK</sequence>
<keyword evidence="1" id="KW-1133">Transmembrane helix</keyword>
<dbReference type="AlphaFoldDB" id="A0A0F9PK18"/>
<evidence type="ECO:0000256" key="1">
    <source>
        <dbReference type="SAM" id="Phobius"/>
    </source>
</evidence>
<comment type="caution">
    <text evidence="2">The sequence shown here is derived from an EMBL/GenBank/DDBJ whole genome shotgun (WGS) entry which is preliminary data.</text>
</comment>
<keyword evidence="1" id="KW-0812">Transmembrane</keyword>
<organism evidence="2">
    <name type="scientific">marine sediment metagenome</name>
    <dbReference type="NCBI Taxonomy" id="412755"/>
    <lineage>
        <taxon>unclassified sequences</taxon>
        <taxon>metagenomes</taxon>
        <taxon>ecological metagenomes</taxon>
    </lineage>
</organism>
<evidence type="ECO:0000313" key="2">
    <source>
        <dbReference type="EMBL" id="KKM93627.1"/>
    </source>
</evidence>
<gene>
    <name evidence="2" type="ORF">LCGC14_1206580</name>
</gene>
<proteinExistence type="predicted"/>
<protein>
    <submittedName>
        <fullName evidence="2">Uncharacterized protein</fullName>
    </submittedName>
</protein>
<keyword evidence="1" id="KW-0472">Membrane</keyword>
<dbReference type="EMBL" id="LAZR01006240">
    <property type="protein sequence ID" value="KKM93627.1"/>
    <property type="molecule type" value="Genomic_DNA"/>
</dbReference>
<reference evidence="2" key="1">
    <citation type="journal article" date="2015" name="Nature">
        <title>Complex archaea that bridge the gap between prokaryotes and eukaryotes.</title>
        <authorList>
            <person name="Spang A."/>
            <person name="Saw J.H."/>
            <person name="Jorgensen S.L."/>
            <person name="Zaremba-Niedzwiedzka K."/>
            <person name="Martijn J."/>
            <person name="Lind A.E."/>
            <person name="van Eijk R."/>
            <person name="Schleper C."/>
            <person name="Guy L."/>
            <person name="Ettema T.J."/>
        </authorList>
    </citation>
    <scope>NUCLEOTIDE SEQUENCE</scope>
</reference>